<dbReference type="InterPro" id="IPR050319">
    <property type="entry name" value="ABC_transp_ATP-bind"/>
</dbReference>
<dbReference type="GO" id="GO:0016887">
    <property type="term" value="F:ATP hydrolysis activity"/>
    <property type="evidence" value="ECO:0007669"/>
    <property type="project" value="InterPro"/>
</dbReference>
<dbReference type="InterPro" id="IPR017871">
    <property type="entry name" value="ABC_transporter-like_CS"/>
</dbReference>
<dbReference type="STRING" id="1226968.A6A40_01115"/>
<keyword evidence="8" id="KW-1185">Reference proteome</keyword>
<evidence type="ECO:0000256" key="3">
    <source>
        <dbReference type="ARBA" id="ARBA00022448"/>
    </source>
</evidence>
<evidence type="ECO:0000313" key="7">
    <source>
        <dbReference type="EMBL" id="ANC93017.2"/>
    </source>
</evidence>
<dbReference type="SMART" id="SM00382">
    <property type="entry name" value="AAA"/>
    <property type="match status" value="2"/>
</dbReference>
<proteinExistence type="inferred from homology"/>
<feature type="domain" description="ABC transporter" evidence="6">
    <location>
        <begin position="13"/>
        <end position="262"/>
    </location>
</feature>
<protein>
    <submittedName>
        <fullName evidence="7">Microcin ABC transporter ATP-binding protein</fullName>
    </submittedName>
</protein>
<dbReference type="EMBL" id="CP015285">
    <property type="protein sequence ID" value="ANC93017.2"/>
    <property type="molecule type" value="Genomic_DNA"/>
</dbReference>
<evidence type="ECO:0000256" key="5">
    <source>
        <dbReference type="ARBA" id="ARBA00022840"/>
    </source>
</evidence>
<dbReference type="Pfam" id="PF08352">
    <property type="entry name" value="oligo_HPY"/>
    <property type="match status" value="2"/>
</dbReference>
<sequence length="546" mass="59878">MSPMPPNPDLLSVRGLRVDFRSGAGATQAVKGVSFDIQKGETVALVGESGSGKSVTALSILQLLPYPMAHHPAGSIRFRDTELLGADERTLRQVRGNRIAMIFQEPMTSLNPLHSIERQINETLFLHKRLSTGAARARTLELLRLVGLPDPEKRLTAYPHELSGGQRQRVMIAMALANEPDLLIADEPTTALDVTIQAQILALLKDLQSRFGMALLLITHDLGVVRKMADRVCVMNQGEIVEQAKVDDLFIRPRHAYTQKLLSAEPRGNPLSPPEDAAEVMAADRLKVHFPIKKGLLRRTVGHIKAVDGVDVAVRRGHTVGVVGESGSGKTTLGLALLRLHASEGAIRFDGTDIQGWQPKRLRGLRREMQIVFQDPYGSLSPRLSVGQIIGEGLGIHGIGDAKEREAMVARALEEVGLPPEARNRYPHEFSGGQRQRIAIARALVLKPKFVVLDEPTSALDMSVQAQIVDLLRDIQARHNLAYLFISHDLRVVRALSSHVVVMKDGKVVEQGPTQRIFEEPREAYTRALLAAALNLEAVESPAVRT</sequence>
<dbReference type="InterPro" id="IPR013563">
    <property type="entry name" value="Oligopep_ABC_C"/>
</dbReference>
<dbReference type="NCBIfam" id="NF008453">
    <property type="entry name" value="PRK11308.1"/>
    <property type="match status" value="2"/>
</dbReference>
<dbReference type="OrthoDB" id="9802264at2"/>
<dbReference type="CDD" id="cd03257">
    <property type="entry name" value="ABC_NikE_OppD_transporters"/>
    <property type="match status" value="2"/>
</dbReference>
<evidence type="ECO:0000256" key="1">
    <source>
        <dbReference type="ARBA" id="ARBA00004417"/>
    </source>
</evidence>
<dbReference type="RefSeq" id="WP_108546615.1">
    <property type="nucleotide sequence ID" value="NZ_CP015285.1"/>
</dbReference>
<keyword evidence="5 7" id="KW-0067">ATP-binding</keyword>
<dbReference type="GO" id="GO:0055085">
    <property type="term" value="P:transmembrane transport"/>
    <property type="evidence" value="ECO:0007669"/>
    <property type="project" value="UniProtKB-ARBA"/>
</dbReference>
<dbReference type="Proteomes" id="UP000077405">
    <property type="component" value="Chromosome"/>
</dbReference>
<organism evidence="7 8">
    <name type="scientific">Azospirillum humicireducens</name>
    <dbReference type="NCBI Taxonomy" id="1226968"/>
    <lineage>
        <taxon>Bacteria</taxon>
        <taxon>Pseudomonadati</taxon>
        <taxon>Pseudomonadota</taxon>
        <taxon>Alphaproteobacteria</taxon>
        <taxon>Rhodospirillales</taxon>
        <taxon>Azospirillaceae</taxon>
        <taxon>Azospirillum</taxon>
    </lineage>
</organism>
<reference evidence="7 8" key="1">
    <citation type="journal article" date="2013" name="Int. J. Syst. Evol. Microbiol.">
        <title>Azospirillum humicireducens sp. nov., a nitrogen-fixing bacterium isolated from a microbial fuel cell.</title>
        <authorList>
            <person name="Zhou S."/>
            <person name="Han L."/>
            <person name="Wang Y."/>
            <person name="Yang G."/>
            <person name="Zhuang L."/>
            <person name="Hu P."/>
        </authorList>
    </citation>
    <scope>NUCLEOTIDE SEQUENCE [LARGE SCALE GENOMIC DNA]</scope>
    <source>
        <strain evidence="7 8">SgZ-5</strain>
    </source>
</reference>
<dbReference type="PROSITE" id="PS50893">
    <property type="entry name" value="ABC_TRANSPORTER_2"/>
    <property type="match status" value="2"/>
</dbReference>
<accession>A0A168YCQ6</accession>
<dbReference type="SUPFAM" id="SSF52540">
    <property type="entry name" value="P-loop containing nucleoside triphosphate hydrolases"/>
    <property type="match status" value="2"/>
</dbReference>
<dbReference type="PROSITE" id="PS00211">
    <property type="entry name" value="ABC_TRANSPORTER_1"/>
    <property type="match status" value="2"/>
</dbReference>
<dbReference type="GO" id="GO:0005524">
    <property type="term" value="F:ATP binding"/>
    <property type="evidence" value="ECO:0007669"/>
    <property type="project" value="UniProtKB-KW"/>
</dbReference>
<dbReference type="AlphaFoldDB" id="A0A168YCQ6"/>
<dbReference type="InterPro" id="IPR003593">
    <property type="entry name" value="AAA+_ATPase"/>
</dbReference>
<comment type="subcellular location">
    <subcellularLocation>
        <location evidence="1">Cell inner membrane</location>
        <topology evidence="1">Peripheral membrane protein</topology>
    </subcellularLocation>
</comment>
<dbReference type="KEGG" id="ahu:A6A40_01115"/>
<evidence type="ECO:0000256" key="4">
    <source>
        <dbReference type="ARBA" id="ARBA00022741"/>
    </source>
</evidence>
<feature type="domain" description="ABC transporter" evidence="6">
    <location>
        <begin position="292"/>
        <end position="530"/>
    </location>
</feature>
<evidence type="ECO:0000313" key="8">
    <source>
        <dbReference type="Proteomes" id="UP000077405"/>
    </source>
</evidence>
<evidence type="ECO:0000259" key="6">
    <source>
        <dbReference type="PROSITE" id="PS50893"/>
    </source>
</evidence>
<dbReference type="Pfam" id="PF00005">
    <property type="entry name" value="ABC_tran"/>
    <property type="match status" value="2"/>
</dbReference>
<evidence type="ECO:0000256" key="2">
    <source>
        <dbReference type="ARBA" id="ARBA00005417"/>
    </source>
</evidence>
<dbReference type="GO" id="GO:0015833">
    <property type="term" value="P:peptide transport"/>
    <property type="evidence" value="ECO:0007669"/>
    <property type="project" value="InterPro"/>
</dbReference>
<dbReference type="GO" id="GO:0005886">
    <property type="term" value="C:plasma membrane"/>
    <property type="evidence" value="ECO:0007669"/>
    <property type="project" value="UniProtKB-SubCell"/>
</dbReference>
<dbReference type="PANTHER" id="PTHR43776:SF7">
    <property type="entry name" value="D,D-DIPEPTIDE TRANSPORT ATP-BINDING PROTEIN DDPF-RELATED"/>
    <property type="match status" value="1"/>
</dbReference>
<dbReference type="PANTHER" id="PTHR43776">
    <property type="entry name" value="TRANSPORT ATP-BINDING PROTEIN"/>
    <property type="match status" value="1"/>
</dbReference>
<keyword evidence="3" id="KW-0813">Transport</keyword>
<name>A0A168YCQ6_9PROT</name>
<dbReference type="Gene3D" id="3.40.50.300">
    <property type="entry name" value="P-loop containing nucleotide triphosphate hydrolases"/>
    <property type="match status" value="2"/>
</dbReference>
<dbReference type="NCBIfam" id="NF007739">
    <property type="entry name" value="PRK10419.1"/>
    <property type="match status" value="2"/>
</dbReference>
<dbReference type="FunFam" id="3.40.50.300:FF:000016">
    <property type="entry name" value="Oligopeptide ABC transporter ATP-binding component"/>
    <property type="match status" value="2"/>
</dbReference>
<comment type="similarity">
    <text evidence="2">Belongs to the ABC transporter superfamily.</text>
</comment>
<keyword evidence="4" id="KW-0547">Nucleotide-binding</keyword>
<gene>
    <name evidence="7" type="ORF">A6A40_01115</name>
</gene>
<dbReference type="InterPro" id="IPR003439">
    <property type="entry name" value="ABC_transporter-like_ATP-bd"/>
</dbReference>
<dbReference type="InterPro" id="IPR027417">
    <property type="entry name" value="P-loop_NTPase"/>
</dbReference>